<sequence length="294" mass="32680">MATSITSYPAPAMTPPLGVVAELEDPPNVLFNFNIVAQTVCMTVSGTLFLLRCYVRLGFSGMPRHWILEDWMVGLSFMGLTIYSALMGLIMNNNGGVHQWNLTTDEVKRVLYIFWIEAVIYGPFIFFTKLSILLLYLRLLIPTRWSPLWTIVHVFICVSAAFYTAITLVKIWQCNPIERAWNKTVPGTCINLPVLLQVSGLFNTTSDALILVVPVKACWNLKMSLKKKLAVLAVFTIGAVAPIFSAIGFACRVKAASSNDYTYNNPLILLWGTAEVTTGVICACLPCLPSLFRR</sequence>
<gene>
    <name evidence="8" type="ORF">P154DRAFT_385943</name>
</gene>
<dbReference type="Proteomes" id="UP000799779">
    <property type="component" value="Unassembled WGS sequence"/>
</dbReference>
<dbReference type="AlphaFoldDB" id="A0A6A5VVQ0"/>
<feature type="transmembrane region" description="Helical" evidence="6">
    <location>
        <begin position="111"/>
        <end position="136"/>
    </location>
</feature>
<feature type="domain" description="Rhodopsin" evidence="7">
    <location>
        <begin position="52"/>
        <end position="294"/>
    </location>
</feature>
<dbReference type="Pfam" id="PF20684">
    <property type="entry name" value="Fung_rhodopsin"/>
    <property type="match status" value="1"/>
</dbReference>
<feature type="non-terminal residue" evidence="8">
    <location>
        <position position="294"/>
    </location>
</feature>
<keyword evidence="2 6" id="KW-0812">Transmembrane</keyword>
<dbReference type="OrthoDB" id="5342292at2759"/>
<reference evidence="8" key="1">
    <citation type="journal article" date="2020" name="Stud. Mycol.">
        <title>101 Dothideomycetes genomes: a test case for predicting lifestyles and emergence of pathogens.</title>
        <authorList>
            <person name="Haridas S."/>
            <person name="Albert R."/>
            <person name="Binder M."/>
            <person name="Bloem J."/>
            <person name="Labutti K."/>
            <person name="Salamov A."/>
            <person name="Andreopoulos B."/>
            <person name="Baker S."/>
            <person name="Barry K."/>
            <person name="Bills G."/>
            <person name="Bluhm B."/>
            <person name="Cannon C."/>
            <person name="Castanera R."/>
            <person name="Culley D."/>
            <person name="Daum C."/>
            <person name="Ezra D."/>
            <person name="Gonzalez J."/>
            <person name="Henrissat B."/>
            <person name="Kuo A."/>
            <person name="Liang C."/>
            <person name="Lipzen A."/>
            <person name="Lutzoni F."/>
            <person name="Magnuson J."/>
            <person name="Mondo S."/>
            <person name="Nolan M."/>
            <person name="Ohm R."/>
            <person name="Pangilinan J."/>
            <person name="Park H.-J."/>
            <person name="Ramirez L."/>
            <person name="Alfaro M."/>
            <person name="Sun H."/>
            <person name="Tritt A."/>
            <person name="Yoshinaga Y."/>
            <person name="Zwiers L.-H."/>
            <person name="Turgeon B."/>
            <person name="Goodwin S."/>
            <person name="Spatafora J."/>
            <person name="Crous P."/>
            <person name="Grigoriev I."/>
        </authorList>
    </citation>
    <scope>NUCLEOTIDE SEQUENCE</scope>
    <source>
        <strain evidence="8">CBS 123094</strain>
    </source>
</reference>
<protein>
    <recommendedName>
        <fullName evidence="7">Rhodopsin domain-containing protein</fullName>
    </recommendedName>
</protein>
<evidence type="ECO:0000313" key="8">
    <source>
        <dbReference type="EMBL" id="KAF1993460.1"/>
    </source>
</evidence>
<dbReference type="InterPro" id="IPR052337">
    <property type="entry name" value="SAT4-like"/>
</dbReference>
<keyword evidence="9" id="KW-1185">Reference proteome</keyword>
<dbReference type="EMBL" id="ML977703">
    <property type="protein sequence ID" value="KAF1993460.1"/>
    <property type="molecule type" value="Genomic_DNA"/>
</dbReference>
<feature type="transmembrane region" description="Helical" evidence="6">
    <location>
        <begin position="269"/>
        <end position="292"/>
    </location>
</feature>
<feature type="transmembrane region" description="Helical" evidence="6">
    <location>
        <begin position="71"/>
        <end position="91"/>
    </location>
</feature>
<keyword evidence="4 6" id="KW-0472">Membrane</keyword>
<dbReference type="PANTHER" id="PTHR33048">
    <property type="entry name" value="PTH11-LIKE INTEGRAL MEMBRANE PROTEIN (AFU_ORTHOLOGUE AFUA_5G11245)"/>
    <property type="match status" value="1"/>
</dbReference>
<feature type="transmembrane region" description="Helical" evidence="6">
    <location>
        <begin position="29"/>
        <end position="51"/>
    </location>
</feature>
<name>A0A6A5VVQ0_9PLEO</name>
<evidence type="ECO:0000256" key="5">
    <source>
        <dbReference type="ARBA" id="ARBA00038359"/>
    </source>
</evidence>
<evidence type="ECO:0000256" key="2">
    <source>
        <dbReference type="ARBA" id="ARBA00022692"/>
    </source>
</evidence>
<comment type="subcellular location">
    <subcellularLocation>
        <location evidence="1">Membrane</location>
        <topology evidence="1">Multi-pass membrane protein</topology>
    </subcellularLocation>
</comment>
<dbReference type="PANTHER" id="PTHR33048:SF160">
    <property type="entry name" value="SAT4 FAMILY MEMBRANE PROTEIN"/>
    <property type="match status" value="1"/>
</dbReference>
<feature type="transmembrane region" description="Helical" evidence="6">
    <location>
        <begin position="148"/>
        <end position="172"/>
    </location>
</feature>
<comment type="similarity">
    <text evidence="5">Belongs to the SAT4 family.</text>
</comment>
<evidence type="ECO:0000256" key="1">
    <source>
        <dbReference type="ARBA" id="ARBA00004141"/>
    </source>
</evidence>
<evidence type="ECO:0000259" key="7">
    <source>
        <dbReference type="Pfam" id="PF20684"/>
    </source>
</evidence>
<keyword evidence="3 6" id="KW-1133">Transmembrane helix</keyword>
<feature type="transmembrane region" description="Helical" evidence="6">
    <location>
        <begin position="229"/>
        <end position="249"/>
    </location>
</feature>
<organism evidence="8 9">
    <name type="scientific">Amniculicola lignicola CBS 123094</name>
    <dbReference type="NCBI Taxonomy" id="1392246"/>
    <lineage>
        <taxon>Eukaryota</taxon>
        <taxon>Fungi</taxon>
        <taxon>Dikarya</taxon>
        <taxon>Ascomycota</taxon>
        <taxon>Pezizomycotina</taxon>
        <taxon>Dothideomycetes</taxon>
        <taxon>Pleosporomycetidae</taxon>
        <taxon>Pleosporales</taxon>
        <taxon>Amniculicolaceae</taxon>
        <taxon>Amniculicola</taxon>
    </lineage>
</organism>
<evidence type="ECO:0000313" key="9">
    <source>
        <dbReference type="Proteomes" id="UP000799779"/>
    </source>
</evidence>
<evidence type="ECO:0000256" key="6">
    <source>
        <dbReference type="SAM" id="Phobius"/>
    </source>
</evidence>
<evidence type="ECO:0000256" key="4">
    <source>
        <dbReference type="ARBA" id="ARBA00023136"/>
    </source>
</evidence>
<accession>A0A6A5VVQ0</accession>
<evidence type="ECO:0000256" key="3">
    <source>
        <dbReference type="ARBA" id="ARBA00022989"/>
    </source>
</evidence>
<dbReference type="GO" id="GO:0016020">
    <property type="term" value="C:membrane"/>
    <property type="evidence" value="ECO:0007669"/>
    <property type="project" value="UniProtKB-SubCell"/>
</dbReference>
<dbReference type="InterPro" id="IPR049326">
    <property type="entry name" value="Rhodopsin_dom_fungi"/>
</dbReference>
<proteinExistence type="inferred from homology"/>